<dbReference type="PANTHER" id="PTHR43464:SF19">
    <property type="entry name" value="UBIQUINONE BIOSYNTHESIS O-METHYLTRANSFERASE, MITOCHONDRIAL"/>
    <property type="match status" value="1"/>
</dbReference>
<dbReference type="InterPro" id="IPR029063">
    <property type="entry name" value="SAM-dependent_MTases_sf"/>
</dbReference>
<name>A0ABS4G1D3_9CLOT</name>
<proteinExistence type="predicted"/>
<dbReference type="InterPro" id="IPR041698">
    <property type="entry name" value="Methyltransf_25"/>
</dbReference>
<reference evidence="5 6" key="1">
    <citation type="submission" date="2021-03" db="EMBL/GenBank/DDBJ databases">
        <title>Genomic Encyclopedia of Type Strains, Phase IV (KMG-IV): sequencing the most valuable type-strain genomes for metagenomic binning, comparative biology and taxonomic classification.</title>
        <authorList>
            <person name="Goeker M."/>
        </authorList>
    </citation>
    <scope>NUCLEOTIDE SEQUENCE [LARGE SCALE GENOMIC DNA]</scope>
    <source>
        <strain evidence="5 6">DSM 6139</strain>
    </source>
</reference>
<dbReference type="Pfam" id="PF13649">
    <property type="entry name" value="Methyltransf_25"/>
    <property type="match status" value="1"/>
</dbReference>
<dbReference type="EMBL" id="JAGGKC010000005">
    <property type="protein sequence ID" value="MBP1918355.1"/>
    <property type="molecule type" value="Genomic_DNA"/>
</dbReference>
<keyword evidence="2" id="KW-0808">Transferase</keyword>
<comment type="caution">
    <text evidence="5">The sequence shown here is derived from an EMBL/GenBank/DDBJ whole genome shotgun (WGS) entry which is preliminary data.</text>
</comment>
<evidence type="ECO:0000256" key="1">
    <source>
        <dbReference type="ARBA" id="ARBA00022603"/>
    </source>
</evidence>
<protein>
    <submittedName>
        <fullName evidence="5">SAM-dependent methyltransferase</fullName>
    </submittedName>
</protein>
<keyword evidence="6" id="KW-1185">Reference proteome</keyword>
<feature type="domain" description="Methyltransferase" evidence="4">
    <location>
        <begin position="65"/>
        <end position="138"/>
    </location>
</feature>
<dbReference type="CDD" id="cd02440">
    <property type="entry name" value="AdoMet_MTases"/>
    <property type="match status" value="1"/>
</dbReference>
<evidence type="ECO:0000313" key="6">
    <source>
        <dbReference type="Proteomes" id="UP001519271"/>
    </source>
</evidence>
<dbReference type="GO" id="GO:0032259">
    <property type="term" value="P:methylation"/>
    <property type="evidence" value="ECO:0007669"/>
    <property type="project" value="UniProtKB-KW"/>
</dbReference>
<accession>A0ABS4G1D3</accession>
<keyword evidence="3" id="KW-0949">S-adenosyl-L-methionine</keyword>
<dbReference type="SUPFAM" id="SSF53335">
    <property type="entry name" value="S-adenosyl-L-methionine-dependent methyltransferases"/>
    <property type="match status" value="1"/>
</dbReference>
<sequence>MESLINWGLLQKMGPASNPGIAGHDAESTENMAKLASSFDQLAGFGTQYTTNQCNSLPLSTADSVLIVGCGSGRLALPIAKRVKKLTAFDASERMLAVCKDNARKAEQDNIIFRRLDWSLPEPGKPGEKFDVVITTRSVGLEDIKRLNILSKKYVFVIYPYDYPSLKDIQHEMLLDVRGRISRKEEAKSQRIYGYNTIFNMLYDLGLDPVMSLLNDGFERIYLTREDAYQDLRKIALMSLTDYDNPLLDEDEDKVFKTNLEPYFTLEEDGKIKFFRESKTMVIGWKAKEI</sequence>
<gene>
    <name evidence="5" type="ORF">J2Z34_000827</name>
</gene>
<dbReference type="Gene3D" id="3.40.50.150">
    <property type="entry name" value="Vaccinia Virus protein VP39"/>
    <property type="match status" value="1"/>
</dbReference>
<dbReference type="GO" id="GO:0008168">
    <property type="term" value="F:methyltransferase activity"/>
    <property type="evidence" value="ECO:0007669"/>
    <property type="project" value="UniProtKB-KW"/>
</dbReference>
<dbReference type="Proteomes" id="UP001519271">
    <property type="component" value="Unassembled WGS sequence"/>
</dbReference>
<keyword evidence="1 5" id="KW-0489">Methyltransferase</keyword>
<evidence type="ECO:0000256" key="3">
    <source>
        <dbReference type="ARBA" id="ARBA00022691"/>
    </source>
</evidence>
<evidence type="ECO:0000313" key="5">
    <source>
        <dbReference type="EMBL" id="MBP1918355.1"/>
    </source>
</evidence>
<dbReference type="PANTHER" id="PTHR43464">
    <property type="entry name" value="METHYLTRANSFERASE"/>
    <property type="match status" value="1"/>
</dbReference>
<organism evidence="5 6">
    <name type="scientific">Youngiibacter multivorans</name>
    <dbReference type="NCBI Taxonomy" id="937251"/>
    <lineage>
        <taxon>Bacteria</taxon>
        <taxon>Bacillati</taxon>
        <taxon>Bacillota</taxon>
        <taxon>Clostridia</taxon>
        <taxon>Eubacteriales</taxon>
        <taxon>Clostridiaceae</taxon>
        <taxon>Youngiibacter</taxon>
    </lineage>
</organism>
<evidence type="ECO:0000256" key="2">
    <source>
        <dbReference type="ARBA" id="ARBA00022679"/>
    </source>
</evidence>
<dbReference type="RefSeq" id="WP_209458592.1">
    <property type="nucleotide sequence ID" value="NZ_JAGGKC010000005.1"/>
</dbReference>
<evidence type="ECO:0000259" key="4">
    <source>
        <dbReference type="Pfam" id="PF13649"/>
    </source>
</evidence>